<dbReference type="InterPro" id="IPR045584">
    <property type="entry name" value="Pilin-like"/>
</dbReference>
<evidence type="ECO:0000256" key="2">
    <source>
        <dbReference type="ARBA" id="ARBA00004241"/>
    </source>
</evidence>
<dbReference type="Gene3D" id="3.30.700.10">
    <property type="entry name" value="Glycoprotein, Type 4 Pilin"/>
    <property type="match status" value="1"/>
</dbReference>
<name>A0ABQ5JFQ4_9LACO</name>
<dbReference type="EMBL" id="BQXH01000003">
    <property type="protein sequence ID" value="GKS80847.1"/>
    <property type="molecule type" value="Genomic_DNA"/>
</dbReference>
<evidence type="ECO:0000256" key="5">
    <source>
        <dbReference type="ARBA" id="ARBA00022692"/>
    </source>
</evidence>
<accession>A0ABQ5JFQ4</accession>
<keyword evidence="3" id="KW-1003">Cell membrane</keyword>
<dbReference type="SUPFAM" id="SSF54523">
    <property type="entry name" value="Pili subunits"/>
    <property type="match status" value="1"/>
</dbReference>
<dbReference type="NCBIfam" id="TIGR02532">
    <property type="entry name" value="IV_pilin_GFxxxE"/>
    <property type="match status" value="1"/>
</dbReference>
<feature type="transmembrane region" description="Helical" evidence="10">
    <location>
        <begin position="6"/>
        <end position="29"/>
    </location>
</feature>
<dbReference type="PIRSF" id="PIRSF029928">
    <property type="entry name" value="Late_competence_ComGC"/>
    <property type="match status" value="1"/>
</dbReference>
<evidence type="ECO:0000256" key="3">
    <source>
        <dbReference type="ARBA" id="ARBA00022475"/>
    </source>
</evidence>
<keyword evidence="12" id="KW-1185">Reference proteome</keyword>
<dbReference type="InterPro" id="IPR016940">
    <property type="entry name" value="ComGC"/>
</dbReference>
<proteinExistence type="inferred from homology"/>
<dbReference type="NCBIfam" id="NF040999">
    <property type="entry name" value="pilin_ComGC"/>
    <property type="match status" value="1"/>
</dbReference>
<evidence type="ECO:0000313" key="12">
    <source>
        <dbReference type="Proteomes" id="UP001055149"/>
    </source>
</evidence>
<organism evidence="11 12">
    <name type="scientific">Ligilactobacillus pabuli</name>
    <dbReference type="NCBI Taxonomy" id="2886039"/>
    <lineage>
        <taxon>Bacteria</taxon>
        <taxon>Bacillati</taxon>
        <taxon>Bacillota</taxon>
        <taxon>Bacilli</taxon>
        <taxon>Lactobacillales</taxon>
        <taxon>Lactobacillaceae</taxon>
        <taxon>Ligilactobacillus</taxon>
    </lineage>
</organism>
<reference evidence="11" key="1">
    <citation type="journal article" date="2022" name="Int. J. Syst. Evol. Microbiol.">
        <title>A novel species of lactic acid bacteria, Ligilactobacillus pabuli sp. nov., isolated from alfalfa silage.</title>
        <authorList>
            <person name="Tohno M."/>
            <person name="Tanizawa Y."/>
            <person name="Sawada H."/>
            <person name="Sakamoto M."/>
            <person name="Ohkuma M."/>
            <person name="Kobayashi H."/>
        </authorList>
    </citation>
    <scope>NUCLEOTIDE SEQUENCE</scope>
    <source>
        <strain evidence="11">AF129</strain>
    </source>
</reference>
<evidence type="ECO:0000256" key="6">
    <source>
        <dbReference type="ARBA" id="ARBA00022989"/>
    </source>
</evidence>
<evidence type="ECO:0000256" key="7">
    <source>
        <dbReference type="ARBA" id="ARBA00023136"/>
    </source>
</evidence>
<protein>
    <submittedName>
        <fullName evidence="11">Competence protein ComGC</fullName>
    </submittedName>
</protein>
<evidence type="ECO:0000256" key="4">
    <source>
        <dbReference type="ARBA" id="ARBA00022481"/>
    </source>
</evidence>
<evidence type="ECO:0000313" key="11">
    <source>
        <dbReference type="EMBL" id="GKS80847.1"/>
    </source>
</evidence>
<dbReference type="PROSITE" id="PS00409">
    <property type="entry name" value="PROKAR_NTER_METHYL"/>
    <property type="match status" value="1"/>
</dbReference>
<keyword evidence="7 10" id="KW-0472">Membrane</keyword>
<comment type="subcellular location">
    <subcellularLocation>
        <location evidence="1">Cell membrane</location>
        <topology evidence="1">Single-pass membrane protein</topology>
    </subcellularLocation>
    <subcellularLocation>
        <location evidence="2">Cell surface</location>
    </subcellularLocation>
</comment>
<dbReference type="InterPro" id="IPR012902">
    <property type="entry name" value="N_methyl_site"/>
</dbReference>
<keyword evidence="4" id="KW-0488">Methylation</keyword>
<comment type="similarity">
    <text evidence="9">Belongs to the ComGC family.</text>
</comment>
<sequence length="101" mass="11311">MKKKKAAGFTLVEMAIVLFIISLLILIVVPNVSKQRGRAITINDQALQTELNSQVELYRNEHNLDNSTKVTLDELKSEGYLNQGQLKQIEKEGLEIGKGDD</sequence>
<evidence type="ECO:0000256" key="8">
    <source>
        <dbReference type="ARBA" id="ARBA00023287"/>
    </source>
</evidence>
<comment type="caution">
    <text evidence="11">The sequence shown here is derived from an EMBL/GenBank/DDBJ whole genome shotgun (WGS) entry which is preliminary data.</text>
</comment>
<evidence type="ECO:0000256" key="9">
    <source>
        <dbReference type="ARBA" id="ARBA00043982"/>
    </source>
</evidence>
<keyword evidence="8" id="KW-0178">Competence</keyword>
<evidence type="ECO:0000256" key="10">
    <source>
        <dbReference type="SAM" id="Phobius"/>
    </source>
</evidence>
<dbReference type="Proteomes" id="UP001055149">
    <property type="component" value="Unassembled WGS sequence"/>
</dbReference>
<gene>
    <name evidence="11" type="ORF">LPAF129_05320</name>
</gene>
<dbReference type="Pfam" id="PF07963">
    <property type="entry name" value="N_methyl"/>
    <property type="match status" value="1"/>
</dbReference>
<dbReference type="RefSeq" id="WP_244054619.1">
    <property type="nucleotide sequence ID" value="NZ_BQXH01000003.1"/>
</dbReference>
<keyword evidence="5 10" id="KW-0812">Transmembrane</keyword>
<keyword evidence="6 10" id="KW-1133">Transmembrane helix</keyword>
<evidence type="ECO:0000256" key="1">
    <source>
        <dbReference type="ARBA" id="ARBA00004162"/>
    </source>
</evidence>